<feature type="domain" description="Putative auto-transporter adhesin head GIN" evidence="2">
    <location>
        <begin position="37"/>
        <end position="225"/>
    </location>
</feature>
<keyword evidence="1" id="KW-0732">Signal</keyword>
<dbReference type="Gene3D" id="2.160.20.120">
    <property type="match status" value="1"/>
</dbReference>
<protein>
    <recommendedName>
        <fullName evidence="2">Putative auto-transporter adhesin head GIN domain-containing protein</fullName>
    </recommendedName>
</protein>
<evidence type="ECO:0000259" key="2">
    <source>
        <dbReference type="Pfam" id="PF10988"/>
    </source>
</evidence>
<dbReference type="PANTHER" id="PTHR39200">
    <property type="entry name" value="HYPOTHETICAL EXPORTED PROTEIN"/>
    <property type="match status" value="1"/>
</dbReference>
<keyword evidence="4" id="KW-1185">Reference proteome</keyword>
<dbReference type="Proteomes" id="UP000186922">
    <property type="component" value="Unassembled WGS sequence"/>
</dbReference>
<dbReference type="OrthoDB" id="10466858at2759"/>
<feature type="chain" id="PRO_5008898446" description="Putative auto-transporter adhesin head GIN domain-containing protein" evidence="1">
    <location>
        <begin position="27"/>
        <end position="241"/>
    </location>
</feature>
<sequence>MKMAHVCSLLFVAYLLCFLSLARVQANITETRQGSGYTGVESAGPFIVSIDQNGSEGLRIEAALDDHNVTNSIETFVEKQALKIRFMWPYSEDDGRFAGLIRIIVSAKSVNSFVLAGAGSMTINQPVRASSINVVNSGSGPVVLTVEQASDFNAALSGTGTIKVGGSTQNANIVVSGAGGINGDALQADSVSVSMFGAGGVVINAQRMLSVLMMGSGRVNYRGNPMTNIMRMGTGSINQIP</sequence>
<dbReference type="Pfam" id="PF10988">
    <property type="entry name" value="DUF2807"/>
    <property type="match status" value="1"/>
</dbReference>
<gene>
    <name evidence="3" type="primary">RvY_12128-1</name>
    <name evidence="3" type="synonym">RvY_12128.1</name>
    <name evidence="3" type="ORF">RvY_12128</name>
</gene>
<dbReference type="InterPro" id="IPR021255">
    <property type="entry name" value="DUF2807"/>
</dbReference>
<dbReference type="AlphaFoldDB" id="A0A1D1VII0"/>
<feature type="signal peptide" evidence="1">
    <location>
        <begin position="1"/>
        <end position="26"/>
    </location>
</feature>
<dbReference type="PANTHER" id="PTHR39200:SF1">
    <property type="entry name" value="AUTO-TRANSPORTER ADHESIN HEAD GIN DOMAIN-CONTAINING PROTEIN-RELATED"/>
    <property type="match status" value="1"/>
</dbReference>
<accession>A0A1D1VII0</accession>
<evidence type="ECO:0000313" key="4">
    <source>
        <dbReference type="Proteomes" id="UP000186922"/>
    </source>
</evidence>
<organism evidence="3 4">
    <name type="scientific">Ramazzottius varieornatus</name>
    <name type="common">Water bear</name>
    <name type="synonym">Tardigrade</name>
    <dbReference type="NCBI Taxonomy" id="947166"/>
    <lineage>
        <taxon>Eukaryota</taxon>
        <taxon>Metazoa</taxon>
        <taxon>Ecdysozoa</taxon>
        <taxon>Tardigrada</taxon>
        <taxon>Eutardigrada</taxon>
        <taxon>Parachela</taxon>
        <taxon>Hypsibioidea</taxon>
        <taxon>Ramazzottiidae</taxon>
        <taxon>Ramazzottius</taxon>
    </lineage>
</organism>
<comment type="caution">
    <text evidence="3">The sequence shown here is derived from an EMBL/GenBank/DDBJ whole genome shotgun (WGS) entry which is preliminary data.</text>
</comment>
<reference evidence="3 4" key="1">
    <citation type="journal article" date="2016" name="Nat. Commun.">
        <title>Extremotolerant tardigrade genome and improved radiotolerance of human cultured cells by tardigrade-unique protein.</title>
        <authorList>
            <person name="Hashimoto T."/>
            <person name="Horikawa D.D."/>
            <person name="Saito Y."/>
            <person name="Kuwahara H."/>
            <person name="Kozuka-Hata H."/>
            <person name="Shin-I T."/>
            <person name="Minakuchi Y."/>
            <person name="Ohishi K."/>
            <person name="Motoyama A."/>
            <person name="Aizu T."/>
            <person name="Enomoto A."/>
            <person name="Kondo K."/>
            <person name="Tanaka S."/>
            <person name="Hara Y."/>
            <person name="Koshikawa S."/>
            <person name="Sagara H."/>
            <person name="Miura T."/>
            <person name="Yokobori S."/>
            <person name="Miyagawa K."/>
            <person name="Suzuki Y."/>
            <person name="Kubo T."/>
            <person name="Oyama M."/>
            <person name="Kohara Y."/>
            <person name="Fujiyama A."/>
            <person name="Arakawa K."/>
            <person name="Katayama T."/>
            <person name="Toyoda A."/>
            <person name="Kunieda T."/>
        </authorList>
    </citation>
    <scope>NUCLEOTIDE SEQUENCE [LARGE SCALE GENOMIC DNA]</scope>
    <source>
        <strain evidence="3 4">YOKOZUNA-1</strain>
    </source>
</reference>
<proteinExistence type="predicted"/>
<evidence type="ECO:0000313" key="3">
    <source>
        <dbReference type="EMBL" id="GAV01410.1"/>
    </source>
</evidence>
<name>A0A1D1VII0_RAMVA</name>
<evidence type="ECO:0000256" key="1">
    <source>
        <dbReference type="SAM" id="SignalP"/>
    </source>
</evidence>
<dbReference type="EMBL" id="BDGG01000007">
    <property type="protein sequence ID" value="GAV01410.1"/>
    <property type="molecule type" value="Genomic_DNA"/>
</dbReference>